<dbReference type="Proteomes" id="UP000031516">
    <property type="component" value="Unassembled WGS sequence"/>
</dbReference>
<dbReference type="CDD" id="cd21444">
    <property type="entry name" value="SNARE_NTD_Tlg1p-like"/>
    <property type="match status" value="1"/>
</dbReference>
<dbReference type="Gene3D" id="1.20.58.90">
    <property type="match status" value="1"/>
</dbReference>
<dbReference type="GO" id="GO:0005484">
    <property type="term" value="F:SNAP receptor activity"/>
    <property type="evidence" value="ECO:0007669"/>
    <property type="project" value="InterPro"/>
</dbReference>
<evidence type="ECO:0000313" key="12">
    <source>
        <dbReference type="EMBL" id="CDO94254.1"/>
    </source>
</evidence>
<evidence type="ECO:0000256" key="1">
    <source>
        <dbReference type="ARBA" id="ARBA00004211"/>
    </source>
</evidence>
<evidence type="ECO:0000256" key="2">
    <source>
        <dbReference type="ARBA" id="ARBA00009063"/>
    </source>
</evidence>
<comment type="caution">
    <text evidence="12">The sequence shown here is derived from an EMBL/GenBank/DDBJ whole genome shotgun (WGS) entry which is preliminary data.</text>
</comment>
<protein>
    <recommendedName>
        <fullName evidence="8">t-SNARE affecting a late Golgi compartment protein 1</fullName>
    </recommendedName>
</protein>
<evidence type="ECO:0000256" key="3">
    <source>
        <dbReference type="ARBA" id="ARBA00022448"/>
    </source>
</evidence>
<organism evidence="12 13">
    <name type="scientific">Kluyveromyces dobzhanskii CBS 2104</name>
    <dbReference type="NCBI Taxonomy" id="1427455"/>
    <lineage>
        <taxon>Eukaryota</taxon>
        <taxon>Fungi</taxon>
        <taxon>Dikarya</taxon>
        <taxon>Ascomycota</taxon>
        <taxon>Saccharomycotina</taxon>
        <taxon>Saccharomycetes</taxon>
        <taxon>Saccharomycetales</taxon>
        <taxon>Saccharomycetaceae</taxon>
        <taxon>Kluyveromyces</taxon>
    </lineage>
</organism>
<feature type="coiled-coil region" evidence="9">
    <location>
        <begin position="8"/>
        <end position="61"/>
    </location>
</feature>
<keyword evidence="13" id="KW-1185">Reference proteome</keyword>
<accession>A0A0A8L7W9</accession>
<evidence type="ECO:0000256" key="4">
    <source>
        <dbReference type="ARBA" id="ARBA00022692"/>
    </source>
</evidence>
<evidence type="ECO:0000313" key="13">
    <source>
        <dbReference type="Proteomes" id="UP000031516"/>
    </source>
</evidence>
<reference evidence="12 13" key="1">
    <citation type="submission" date="2014-03" db="EMBL/GenBank/DDBJ databases">
        <title>The genome of Kluyveromyces dobzhanskii.</title>
        <authorList>
            <person name="Nystedt B."/>
            <person name="Astrom S."/>
        </authorList>
    </citation>
    <scope>NUCLEOTIDE SEQUENCE [LARGE SCALE GENOMIC DNA]</scope>
    <source>
        <strain evidence="12 13">CBS 2104</strain>
    </source>
</reference>
<dbReference type="PROSITE" id="PS50192">
    <property type="entry name" value="T_SNARE"/>
    <property type="match status" value="1"/>
</dbReference>
<feature type="domain" description="T-SNARE coiled-coil homology" evidence="11">
    <location>
        <begin position="144"/>
        <end position="206"/>
    </location>
</feature>
<keyword evidence="3" id="KW-0813">Transport</keyword>
<dbReference type="SUPFAM" id="SSF58038">
    <property type="entry name" value="SNARE fusion complex"/>
    <property type="match status" value="1"/>
</dbReference>
<proteinExistence type="inferred from homology"/>
<dbReference type="InterPro" id="IPR006012">
    <property type="entry name" value="Syntaxin/epimorphin_CS"/>
</dbReference>
<dbReference type="SMART" id="SM00397">
    <property type="entry name" value="t_SNARE"/>
    <property type="match status" value="1"/>
</dbReference>
<dbReference type="PROSITE" id="PS00914">
    <property type="entry name" value="SYNTAXIN"/>
    <property type="match status" value="1"/>
</dbReference>
<sequence length="361" mass="40900">MDPFIQVYNDTEEQLNQLLQILDKKKKGRSSTSSKEISEIISEAQETIQDLNESIEFMKQEQVMPEQEIRSREKNMATLDSKVRQCQTLNIETSQDSNVGTTSGSTNKQWPSLPQNNRESFSLDIEATAGSEDSQATEHDAVQEQLLREQDDQLDIIHQTMQNIHLQASTMGQELGEQGMILEELDTNVDGVMNKLSRGRRQLEWVYENNKERVNDCSDPDKHKHKHRMAGMRYRYIALEVHKKDQINDGKETPATKLACPSGRKSLHISWQYAEVYDTSRKTHGSETTGTTRDLPLASAAAADLENHNVRNFSVSKWYHNGVLSNPHNKLPQPGLQKALKRGHSLAQNSWVSAADGDFGL</sequence>
<evidence type="ECO:0000256" key="8">
    <source>
        <dbReference type="ARBA" id="ARBA00073343"/>
    </source>
</evidence>
<name>A0A0A8L7W9_9SACH</name>
<evidence type="ECO:0000256" key="5">
    <source>
        <dbReference type="ARBA" id="ARBA00022989"/>
    </source>
</evidence>
<dbReference type="GO" id="GO:0016192">
    <property type="term" value="P:vesicle-mediated transport"/>
    <property type="evidence" value="ECO:0007669"/>
    <property type="project" value="InterPro"/>
</dbReference>
<comment type="subcellular location">
    <subcellularLocation>
        <location evidence="1">Membrane</location>
        <topology evidence="1">Single-pass type IV membrane protein</topology>
    </subcellularLocation>
</comment>
<dbReference type="SUPFAM" id="SSF47661">
    <property type="entry name" value="t-snare proteins"/>
    <property type="match status" value="1"/>
</dbReference>
<gene>
    <name evidence="12" type="ORF">KLDO_g2527</name>
</gene>
<keyword evidence="4" id="KW-0812">Transmembrane</keyword>
<dbReference type="CDD" id="cd15851">
    <property type="entry name" value="SNARE_Syntaxin6"/>
    <property type="match status" value="1"/>
</dbReference>
<dbReference type="InterPro" id="IPR010989">
    <property type="entry name" value="SNARE"/>
</dbReference>
<dbReference type="InterPro" id="IPR048036">
    <property type="entry name" value="Tlg1p-like_N"/>
</dbReference>
<dbReference type="InterPro" id="IPR000727">
    <property type="entry name" value="T_SNARE_dom"/>
</dbReference>
<feature type="region of interest" description="Disordered" evidence="10">
    <location>
        <begin position="90"/>
        <end position="116"/>
    </location>
</feature>
<dbReference type="EMBL" id="CCBQ010000037">
    <property type="protein sequence ID" value="CDO94254.1"/>
    <property type="molecule type" value="Genomic_DNA"/>
</dbReference>
<keyword evidence="7" id="KW-0472">Membrane</keyword>
<evidence type="ECO:0000256" key="10">
    <source>
        <dbReference type="SAM" id="MobiDB-lite"/>
    </source>
</evidence>
<dbReference type="Gene3D" id="1.20.5.110">
    <property type="match status" value="1"/>
</dbReference>
<dbReference type="FunFam" id="1.20.5.110:FF:000006">
    <property type="entry name" value="Syntaxin 6"/>
    <property type="match status" value="1"/>
</dbReference>
<keyword evidence="5" id="KW-1133">Transmembrane helix</keyword>
<comment type="similarity">
    <text evidence="2">Belongs to the syntaxin family.</text>
</comment>
<evidence type="ECO:0000256" key="9">
    <source>
        <dbReference type="SAM" id="Coils"/>
    </source>
</evidence>
<dbReference type="AlphaFoldDB" id="A0A0A8L7W9"/>
<dbReference type="GO" id="GO:0016020">
    <property type="term" value="C:membrane"/>
    <property type="evidence" value="ECO:0007669"/>
    <property type="project" value="UniProtKB-SubCell"/>
</dbReference>
<dbReference type="GO" id="GO:0006886">
    <property type="term" value="P:intracellular protein transport"/>
    <property type="evidence" value="ECO:0007669"/>
    <property type="project" value="InterPro"/>
</dbReference>
<dbReference type="OrthoDB" id="546861at2759"/>
<keyword evidence="6 9" id="KW-0175">Coiled coil</keyword>
<evidence type="ECO:0000256" key="6">
    <source>
        <dbReference type="ARBA" id="ARBA00023054"/>
    </source>
</evidence>
<evidence type="ECO:0000256" key="7">
    <source>
        <dbReference type="ARBA" id="ARBA00023136"/>
    </source>
</evidence>
<evidence type="ECO:0000259" key="11">
    <source>
        <dbReference type="PROSITE" id="PS50192"/>
    </source>
</evidence>